<dbReference type="Gene3D" id="4.10.1060.50">
    <property type="match status" value="1"/>
</dbReference>
<reference evidence="1" key="1">
    <citation type="journal article" date="2014" name="Genome Biol. Evol.">
        <title>Pangenome evidence for extensive interdomain horizontal transfer affecting lineage core and shell genes in uncultured planktonic thaumarchaeota and euryarchaeota.</title>
        <authorList>
            <person name="Deschamps P."/>
            <person name="Zivanovic Y."/>
            <person name="Moreira D."/>
            <person name="Rodriguez-Valera F."/>
            <person name="Lopez-Garcia P."/>
        </authorList>
    </citation>
    <scope>NUCLEOTIDE SEQUENCE</scope>
</reference>
<evidence type="ECO:0000313" key="1">
    <source>
        <dbReference type="EMBL" id="AIF00156.1"/>
    </source>
</evidence>
<name>A0A075G822_9ARCH</name>
<accession>A0A075G822</accession>
<dbReference type="InterPro" id="IPR038587">
    <property type="entry name" value="Ribosomal_eL40_sf"/>
</dbReference>
<sequence length="145" mass="16160">MDVEGSIPSRSTSRKHYTVKNEHYIMKVFNGKQAANDYMSAHTLAFSTPELTLMRFSFWLGDMVPDPTKQEESIPRLYTYVEEKDYAPVEIIDDDKYVPTGAVLGSGMYGSAESNSSGEEQFCADCGAKNSITAKFCRECGVNLN</sequence>
<protein>
    <submittedName>
        <fullName evidence="1">Uncharacterized protein</fullName>
    </submittedName>
</protein>
<organism evidence="1">
    <name type="scientific">uncultured marine thaumarchaeote KM3_12_C10</name>
    <dbReference type="NCBI Taxonomy" id="1455998"/>
    <lineage>
        <taxon>Archaea</taxon>
        <taxon>Nitrososphaerota</taxon>
        <taxon>environmental samples</taxon>
    </lineage>
</organism>
<dbReference type="AlphaFoldDB" id="A0A075G822"/>
<proteinExistence type="predicted"/>
<dbReference type="EMBL" id="KF900582">
    <property type="protein sequence ID" value="AIF00156.1"/>
    <property type="molecule type" value="Genomic_DNA"/>
</dbReference>